<dbReference type="Proteomes" id="UP000249661">
    <property type="component" value="Unassembled WGS sequence"/>
</dbReference>
<gene>
    <name evidence="1" type="ORF">BO66DRAFT_393672</name>
</gene>
<evidence type="ECO:0000313" key="2">
    <source>
        <dbReference type="Proteomes" id="UP000249661"/>
    </source>
</evidence>
<dbReference type="EMBL" id="KZ824972">
    <property type="protein sequence ID" value="RAH67711.1"/>
    <property type="molecule type" value="Genomic_DNA"/>
</dbReference>
<keyword evidence="2" id="KW-1185">Reference proteome</keyword>
<accession>A0ACD1H1U9</accession>
<reference evidence="1" key="1">
    <citation type="submission" date="2018-02" db="EMBL/GenBank/DDBJ databases">
        <title>The genomes of Aspergillus section Nigri reveals drivers in fungal speciation.</title>
        <authorList>
            <consortium name="DOE Joint Genome Institute"/>
            <person name="Vesth T.C."/>
            <person name="Nybo J."/>
            <person name="Theobald S."/>
            <person name="Brandl J."/>
            <person name="Frisvad J.C."/>
            <person name="Nielsen K.F."/>
            <person name="Lyhne E.K."/>
            <person name="Kogle M.E."/>
            <person name="Kuo A."/>
            <person name="Riley R."/>
            <person name="Clum A."/>
            <person name="Nolan M."/>
            <person name="Lipzen A."/>
            <person name="Salamov A."/>
            <person name="Henrissat B."/>
            <person name="Wiebenga A."/>
            <person name="De vries R.P."/>
            <person name="Grigoriev I.V."/>
            <person name="Mortensen U.H."/>
            <person name="Andersen M.R."/>
            <person name="Baker S.E."/>
        </authorList>
    </citation>
    <scope>NUCLEOTIDE SEQUENCE</scope>
    <source>
        <strain evidence="1">CBS 121060</strain>
    </source>
</reference>
<proteinExistence type="predicted"/>
<name>A0ACD1H1U9_9EURO</name>
<organism evidence="1 2">
    <name type="scientific">Aspergillus aculeatinus CBS 121060</name>
    <dbReference type="NCBI Taxonomy" id="1448322"/>
    <lineage>
        <taxon>Eukaryota</taxon>
        <taxon>Fungi</taxon>
        <taxon>Dikarya</taxon>
        <taxon>Ascomycota</taxon>
        <taxon>Pezizomycotina</taxon>
        <taxon>Eurotiomycetes</taxon>
        <taxon>Eurotiomycetidae</taxon>
        <taxon>Eurotiales</taxon>
        <taxon>Aspergillaceae</taxon>
        <taxon>Aspergillus</taxon>
        <taxon>Aspergillus subgen. Circumdati</taxon>
    </lineage>
</organism>
<sequence>MRSQGHGQEKAGSYEDRNSLISLVAVASCESDLEPTTAAWSLQTRLVAGATLFGRLGVSFQTECQ</sequence>
<evidence type="ECO:0000313" key="1">
    <source>
        <dbReference type="EMBL" id="RAH67711.1"/>
    </source>
</evidence>
<protein>
    <submittedName>
        <fullName evidence="1">Uncharacterized protein</fullName>
    </submittedName>
</protein>